<feature type="region of interest" description="Disordered" evidence="7">
    <location>
        <begin position="87"/>
        <end position="107"/>
    </location>
</feature>
<dbReference type="EMBL" id="VJMJ01000144">
    <property type="protein sequence ID" value="KAF0731324.1"/>
    <property type="molecule type" value="Genomic_DNA"/>
</dbReference>
<evidence type="ECO:0000256" key="2">
    <source>
        <dbReference type="ARBA" id="ARBA00022707"/>
    </source>
</evidence>
<dbReference type="Pfam" id="PF13202">
    <property type="entry name" value="EF-hand_5"/>
    <property type="match status" value="2"/>
</dbReference>
<accession>A0A6G0WV26</accession>
<feature type="compositionally biased region" description="Basic and acidic residues" evidence="7">
    <location>
        <begin position="87"/>
        <end position="99"/>
    </location>
</feature>
<keyword evidence="10" id="KW-1185">Reference proteome</keyword>
<dbReference type="Gene3D" id="1.10.238.10">
    <property type="entry name" value="EF-hand"/>
    <property type="match status" value="2"/>
</dbReference>
<feature type="compositionally biased region" description="Pro residues" evidence="7">
    <location>
        <begin position="7"/>
        <end position="19"/>
    </location>
</feature>
<gene>
    <name evidence="9" type="ORF">Ae201684_011387</name>
</gene>
<dbReference type="InterPro" id="IPR002048">
    <property type="entry name" value="EF_hand_dom"/>
</dbReference>
<dbReference type="InterPro" id="IPR028846">
    <property type="entry name" value="Recoverin"/>
</dbReference>
<dbReference type="CDD" id="cd00051">
    <property type="entry name" value="EFh"/>
    <property type="match status" value="3"/>
</dbReference>
<evidence type="ECO:0000256" key="4">
    <source>
        <dbReference type="ARBA" id="ARBA00022737"/>
    </source>
</evidence>
<dbReference type="VEuPathDB" id="FungiDB:AeMF1_013691"/>
<feature type="region of interest" description="Disordered" evidence="7">
    <location>
        <begin position="1"/>
        <end position="20"/>
    </location>
</feature>
<dbReference type="GO" id="GO:0005509">
    <property type="term" value="F:calcium ion binding"/>
    <property type="evidence" value="ECO:0007669"/>
    <property type="project" value="InterPro"/>
</dbReference>
<keyword evidence="4" id="KW-0677">Repeat</keyword>
<dbReference type="SMART" id="SM00054">
    <property type="entry name" value="EFh"/>
    <property type="match status" value="5"/>
</dbReference>
<comment type="similarity">
    <text evidence="1">Belongs to the recoverin family.</text>
</comment>
<dbReference type="PANTHER" id="PTHR23055:SF178">
    <property type="entry name" value="NEUROCALCIN HOMOLOG"/>
    <property type="match status" value="1"/>
</dbReference>
<evidence type="ECO:0000259" key="8">
    <source>
        <dbReference type="PROSITE" id="PS50222"/>
    </source>
</evidence>
<dbReference type="Proteomes" id="UP000481153">
    <property type="component" value="Unassembled WGS sequence"/>
</dbReference>
<protein>
    <recommendedName>
        <fullName evidence="8">EF-hand domain-containing protein</fullName>
    </recommendedName>
</protein>
<keyword evidence="5" id="KW-0106">Calcium</keyword>
<sequence>MEVPIVQTPPRPPPPPPRYTPTEIASLYRDVSKHLESLQAHSSSKATTSGIGALRKVTLPSDDEIATLVAERATFLPQKHPITVVVHQDRSPRGKREVDVLGAGKNGDKHRKRNAYILVAGKHRSIPPDDLSNFKAFLRKHSMELANVKLTRTNPESDRKQRRQALIASHEEAHRTKVVGKQALIAELMRSTKFTMHDIFHMSCHFKQLAGDAGTISSDGFATIVGSHLDKFLSSHGMSVSAATAIEGTILTSQALASRLYGIFDQDGNGQIDFREFILGLHSLVQGTLDEKLDTLFRHFDVDGNNAISIAELVRILNGGHEKMAQLALYLDHFFSHVDTNHDGVITESEFVAAAASEPLVLEALSKPLHRQTHFQLRQSLRRMTERLRLDWSILVDLLDDVNEATKEDRIMPVDYEEGPMIPLTNAQFHNLMFQYFRDPQADDGHALQDLFRAYLRPNDSLHRGKTNCRELIRDLAAMLRSVDVSSDEARARLYFRFFDYDNDHEITRDQLSTVVCSSFGIVGKELLETMRLLESIDSNGDGQLTKEEYMEAAKTHPLLLASIYICI</sequence>
<reference evidence="9 10" key="1">
    <citation type="submission" date="2019-07" db="EMBL/GenBank/DDBJ databases">
        <title>Genomics analysis of Aphanomyces spp. identifies a new class of oomycete effector associated with host adaptation.</title>
        <authorList>
            <person name="Gaulin E."/>
        </authorList>
    </citation>
    <scope>NUCLEOTIDE SEQUENCE [LARGE SCALE GENOMIC DNA]</scope>
    <source>
        <strain evidence="9 10">ATCC 201684</strain>
    </source>
</reference>
<feature type="domain" description="EF-hand" evidence="8">
    <location>
        <begin position="326"/>
        <end position="361"/>
    </location>
</feature>
<dbReference type="InterPro" id="IPR018247">
    <property type="entry name" value="EF_Hand_1_Ca_BS"/>
</dbReference>
<keyword evidence="3" id="KW-0479">Metal-binding</keyword>
<dbReference type="PROSITE" id="PS00018">
    <property type="entry name" value="EF_HAND_1"/>
    <property type="match status" value="4"/>
</dbReference>
<evidence type="ECO:0000313" key="10">
    <source>
        <dbReference type="Proteomes" id="UP000481153"/>
    </source>
</evidence>
<comment type="caution">
    <text evidence="9">The sequence shown here is derived from an EMBL/GenBank/DDBJ whole genome shotgun (WGS) entry which is preliminary data.</text>
</comment>
<keyword evidence="6" id="KW-0449">Lipoprotein</keyword>
<dbReference type="SUPFAM" id="SSF47473">
    <property type="entry name" value="EF-hand"/>
    <property type="match status" value="2"/>
</dbReference>
<dbReference type="InterPro" id="IPR011992">
    <property type="entry name" value="EF-hand-dom_pair"/>
</dbReference>
<organism evidence="9 10">
    <name type="scientific">Aphanomyces euteiches</name>
    <dbReference type="NCBI Taxonomy" id="100861"/>
    <lineage>
        <taxon>Eukaryota</taxon>
        <taxon>Sar</taxon>
        <taxon>Stramenopiles</taxon>
        <taxon>Oomycota</taxon>
        <taxon>Saprolegniomycetes</taxon>
        <taxon>Saprolegniales</taxon>
        <taxon>Verrucalvaceae</taxon>
        <taxon>Aphanomyces</taxon>
    </lineage>
</organism>
<feature type="domain" description="EF-hand" evidence="8">
    <location>
        <begin position="288"/>
        <end position="323"/>
    </location>
</feature>
<evidence type="ECO:0000256" key="3">
    <source>
        <dbReference type="ARBA" id="ARBA00022723"/>
    </source>
</evidence>
<dbReference type="PROSITE" id="PS50222">
    <property type="entry name" value="EF_HAND_2"/>
    <property type="match status" value="4"/>
</dbReference>
<evidence type="ECO:0000313" key="9">
    <source>
        <dbReference type="EMBL" id="KAF0731324.1"/>
    </source>
</evidence>
<keyword evidence="2" id="KW-0519">Myristate</keyword>
<evidence type="ECO:0000256" key="6">
    <source>
        <dbReference type="ARBA" id="ARBA00023288"/>
    </source>
</evidence>
<dbReference type="Pfam" id="PF13499">
    <property type="entry name" value="EF-hand_7"/>
    <property type="match status" value="1"/>
</dbReference>
<name>A0A6G0WV26_9STRA</name>
<dbReference type="AlphaFoldDB" id="A0A6G0WV26"/>
<feature type="domain" description="EF-hand" evidence="8">
    <location>
        <begin position="252"/>
        <end position="287"/>
    </location>
</feature>
<dbReference type="PANTHER" id="PTHR23055">
    <property type="entry name" value="CALCIUM BINDING PROTEINS"/>
    <property type="match status" value="1"/>
</dbReference>
<evidence type="ECO:0000256" key="1">
    <source>
        <dbReference type="ARBA" id="ARBA00006049"/>
    </source>
</evidence>
<evidence type="ECO:0000256" key="7">
    <source>
        <dbReference type="SAM" id="MobiDB-lite"/>
    </source>
</evidence>
<feature type="domain" description="EF-hand" evidence="8">
    <location>
        <begin position="525"/>
        <end position="560"/>
    </location>
</feature>
<evidence type="ECO:0000256" key="5">
    <source>
        <dbReference type="ARBA" id="ARBA00022837"/>
    </source>
</evidence>
<proteinExistence type="inferred from homology"/>